<feature type="compositionally biased region" description="Low complexity" evidence="1">
    <location>
        <begin position="130"/>
        <end position="145"/>
    </location>
</feature>
<sequence>MTSPSKSTKDWEKISDEMFERTENANKGVNNADVDWFLRDSNVSLADTPALSLSNIGANATDGKELKPQIGSLIHTSSSPLLPVLNAHETNMNKAKASVSSILEEEAHTNTIQDYSIEAGSPRHNNRKNSVSSIGSASSIDSSSSAGGFFSKLKNRLQRSDSLGSTQSFVDTASLYHHKKHSHPLILSMPESMPNNCVSDSSAVEFRAPVSNPDSEIDDPHLQEYIQFFRQDHKRNSCLKHQLTYKNTQQLKHPDHHCDTPHQPSKFSSFFRKMSVSSHPQKREEPIPSGDSSLESVTSSDTHCGSEEFLPELSNLKPLRHVAFHSQTFLIDPPQQIPSRNPRKGNVEILPSGVVRINPLTEADKVAIEKSLKGQGGGLVVGGTGVLGLAEKDSETIEIDSHEFSSNETSNNEEKDVKVDEHARSLGIEKPMMHLSRKTGYTVPVKKMPLDLMYTRCCHLREILAVPAILKQIPQGSTAPLPILQLRNPNPTMIEIQTFADFIRIAPIIWISLDGVSLSIEQFSILLSAMCAKTQLEKLSLRNTPIDTKGWILLCWFLSRNRVINKLDITQCPPLSLNLLKKKKKPNLDRNSFARMICNRENRSDMDWPLFTAALIARGGIEELILTGCCITDLSVFKSLISKAVTIRTFKLGLAYNQISPQQLDCVLKYWVFSDNCRGLDLGYNDLLSSRYLKIFLNHGRVEGARTMVSKSQIWFLSLNATNLRFDKTFQDFFENFIVQLPKLRYLDMSNNPKLFGTHLISFQHTSMISGNATGSEFSSESINTFFCSKLPRFNNLARLHLENNEISSQNLKSLFEIIPFCKSLNYLSIIGNHLDIYSATSLLQCLRYSTSLITVDADYLDLPEILKEKVGLYSMRNMHQIFNQNINKECNSGTGTTGSNTLTTSLADELNQLLSRRTEEKLDFESPEVKNVVKKIQHHRSVLQDAFADLFDLQYRRELSVEGKETLIKLLFVDSALKWALKLVDSSFIEKDESLSSSDIINMNSAENGRNETKSSMLSKARESFLVEQTALSPVDLGSLQVSRQQSLTNLASLNKEEGSAMKLLRIGDQAIFQDLNSASGEQIRQKLLSANLSDLDTVIDNISKARDKGIAMKEIFNTSINKKLDAEASDDTKQVLDKPTPGASTNTPTENMKLLNNVSSGSAGEELSINETYDEILREFNK</sequence>
<comment type="caution">
    <text evidence="2">The sequence shown here is derived from an EMBL/GenBank/DDBJ whole genome shotgun (WGS) entry which is preliminary data.</text>
</comment>
<dbReference type="Proteomes" id="UP000092555">
    <property type="component" value="Unassembled WGS sequence"/>
</dbReference>
<name>A0A1A0HDW5_9ASCO</name>
<feature type="region of interest" description="Disordered" evidence="1">
    <location>
        <begin position="273"/>
        <end position="306"/>
    </location>
</feature>
<proteinExistence type="predicted"/>
<dbReference type="Gene3D" id="3.80.10.10">
    <property type="entry name" value="Ribonuclease Inhibitor"/>
    <property type="match status" value="2"/>
</dbReference>
<gene>
    <name evidence="2" type="ORF">METBIDRAFT_39823</name>
</gene>
<feature type="compositionally biased region" description="Polar residues" evidence="1">
    <location>
        <begin position="1144"/>
        <end position="1154"/>
    </location>
</feature>
<feature type="region of interest" description="Disordered" evidence="1">
    <location>
        <begin position="398"/>
        <end position="418"/>
    </location>
</feature>
<dbReference type="EMBL" id="LXTC01000002">
    <property type="protein sequence ID" value="OBA22201.1"/>
    <property type="molecule type" value="Genomic_DNA"/>
</dbReference>
<feature type="region of interest" description="Disordered" evidence="1">
    <location>
        <begin position="118"/>
        <end position="145"/>
    </location>
</feature>
<feature type="region of interest" description="Disordered" evidence="1">
    <location>
        <begin position="1131"/>
        <end position="1154"/>
    </location>
</feature>
<dbReference type="SUPFAM" id="SSF52047">
    <property type="entry name" value="RNI-like"/>
    <property type="match status" value="1"/>
</dbReference>
<evidence type="ECO:0000313" key="3">
    <source>
        <dbReference type="Proteomes" id="UP000092555"/>
    </source>
</evidence>
<dbReference type="STRING" id="869754.A0A1A0HDW5"/>
<dbReference type="OrthoDB" id="8436363at2759"/>
<dbReference type="AlphaFoldDB" id="A0A1A0HDW5"/>
<reference evidence="2 3" key="1">
    <citation type="submission" date="2016-05" db="EMBL/GenBank/DDBJ databases">
        <title>Comparative genomics of biotechnologically important yeasts.</title>
        <authorList>
            <consortium name="DOE Joint Genome Institute"/>
            <person name="Riley R."/>
            <person name="Haridas S."/>
            <person name="Wolfe K.H."/>
            <person name="Lopes M.R."/>
            <person name="Hittinger C.T."/>
            <person name="Goker M."/>
            <person name="Salamov A."/>
            <person name="Wisecaver J."/>
            <person name="Long T.M."/>
            <person name="Aerts A.L."/>
            <person name="Barry K."/>
            <person name="Choi C."/>
            <person name="Clum A."/>
            <person name="Coughlan A.Y."/>
            <person name="Deshpande S."/>
            <person name="Douglass A.P."/>
            <person name="Hanson S.J."/>
            <person name="Klenk H.-P."/>
            <person name="LaButti K."/>
            <person name="Lapidus A."/>
            <person name="Lindquist E."/>
            <person name="Lipzen A."/>
            <person name="Meier-kolthoff J.P."/>
            <person name="Ohm R.A."/>
            <person name="Otillar R.P."/>
            <person name="Pangilinan J."/>
            <person name="Peng Y."/>
            <person name="Rokas A."/>
            <person name="Rosa C.A."/>
            <person name="Scheuner C."/>
            <person name="Sibirny A.A."/>
            <person name="Slot J.C."/>
            <person name="Stielow J.B."/>
            <person name="Sun H."/>
            <person name="Kurtzman C.P."/>
            <person name="Blackwell M."/>
            <person name="Grigoriev I.V."/>
            <person name="Jeffries T.W."/>
        </authorList>
    </citation>
    <scope>NUCLEOTIDE SEQUENCE [LARGE SCALE GENOMIC DNA]</scope>
    <source>
        <strain evidence="2 3">NRRL YB-4993</strain>
    </source>
</reference>
<feature type="compositionally biased region" description="Polar residues" evidence="1">
    <location>
        <begin position="290"/>
        <end position="303"/>
    </location>
</feature>
<protein>
    <submittedName>
        <fullName evidence="2">RNI-like protein</fullName>
    </submittedName>
</protein>
<accession>A0A1A0HDW5</accession>
<dbReference type="InterPro" id="IPR032675">
    <property type="entry name" value="LRR_dom_sf"/>
</dbReference>
<dbReference type="RefSeq" id="XP_018712697.1">
    <property type="nucleotide sequence ID" value="XM_018857184.1"/>
</dbReference>
<evidence type="ECO:0000313" key="2">
    <source>
        <dbReference type="EMBL" id="OBA22201.1"/>
    </source>
</evidence>
<keyword evidence="3" id="KW-1185">Reference proteome</keyword>
<evidence type="ECO:0000256" key="1">
    <source>
        <dbReference type="SAM" id="MobiDB-lite"/>
    </source>
</evidence>
<dbReference type="GeneID" id="30030160"/>
<organism evidence="2 3">
    <name type="scientific">Metschnikowia bicuspidata var. bicuspidata NRRL YB-4993</name>
    <dbReference type="NCBI Taxonomy" id="869754"/>
    <lineage>
        <taxon>Eukaryota</taxon>
        <taxon>Fungi</taxon>
        <taxon>Dikarya</taxon>
        <taxon>Ascomycota</taxon>
        <taxon>Saccharomycotina</taxon>
        <taxon>Pichiomycetes</taxon>
        <taxon>Metschnikowiaceae</taxon>
        <taxon>Metschnikowia</taxon>
    </lineage>
</organism>